<protein>
    <submittedName>
        <fullName evidence="1">Uncharacterized protein</fullName>
    </submittedName>
</protein>
<organism evidence="1 2">
    <name type="scientific">Halteria grandinella</name>
    <dbReference type="NCBI Taxonomy" id="5974"/>
    <lineage>
        <taxon>Eukaryota</taxon>
        <taxon>Sar</taxon>
        <taxon>Alveolata</taxon>
        <taxon>Ciliophora</taxon>
        <taxon>Intramacronucleata</taxon>
        <taxon>Spirotrichea</taxon>
        <taxon>Stichotrichia</taxon>
        <taxon>Sporadotrichida</taxon>
        <taxon>Halteriidae</taxon>
        <taxon>Halteria</taxon>
    </lineage>
</organism>
<gene>
    <name evidence="1" type="ORF">FGO68_gene6475</name>
</gene>
<reference evidence="1" key="1">
    <citation type="submission" date="2019-06" db="EMBL/GenBank/DDBJ databases">
        <authorList>
            <person name="Zheng W."/>
        </authorList>
    </citation>
    <scope>NUCLEOTIDE SEQUENCE</scope>
    <source>
        <strain evidence="1">QDHG01</strain>
    </source>
</reference>
<dbReference type="AlphaFoldDB" id="A0A8J8P536"/>
<accession>A0A8J8P536</accession>
<name>A0A8J8P536_HALGN</name>
<evidence type="ECO:0000313" key="2">
    <source>
        <dbReference type="Proteomes" id="UP000785679"/>
    </source>
</evidence>
<sequence length="248" mass="28716">MCELEVLTQEEQDVDFRRQIADKKYAEVSLEVKQLEVTVEGLLREITIKQADVDKIKGQNSLAQERFDAEKSKQRKLEDALFDRETTIKVQEGDLVARESDLEGFMKSSRFEEEIESRLIQEKEALTRHIKILTQQLISLQGELEVFVELDTQVRVHLDRKDKVDTIRNRVDQAIITFKSPKYQAQTVVSSPVKTWQQQSEAGSPLRHKNCRSHVRLESSNRAAKTQRPKSSVNMCDGMHKAVFNYHC</sequence>
<keyword evidence="2" id="KW-1185">Reference proteome</keyword>
<dbReference type="EMBL" id="RRYP01001402">
    <property type="protein sequence ID" value="TNV86004.1"/>
    <property type="molecule type" value="Genomic_DNA"/>
</dbReference>
<comment type="caution">
    <text evidence="1">The sequence shown here is derived from an EMBL/GenBank/DDBJ whole genome shotgun (WGS) entry which is preliminary data.</text>
</comment>
<dbReference type="Proteomes" id="UP000785679">
    <property type="component" value="Unassembled WGS sequence"/>
</dbReference>
<evidence type="ECO:0000313" key="1">
    <source>
        <dbReference type="EMBL" id="TNV86004.1"/>
    </source>
</evidence>
<proteinExistence type="predicted"/>